<keyword evidence="1" id="KW-0812">Transmembrane</keyword>
<dbReference type="InterPro" id="IPR043128">
    <property type="entry name" value="Rev_trsase/Diguanyl_cyclase"/>
</dbReference>
<keyword evidence="1" id="KW-0472">Membrane</keyword>
<dbReference type="InterPro" id="IPR001633">
    <property type="entry name" value="EAL_dom"/>
</dbReference>
<accession>A0ABV2A9C9</accession>
<evidence type="ECO:0000313" key="5">
    <source>
        <dbReference type="EMBL" id="MES0873084.1"/>
    </source>
</evidence>
<dbReference type="Pfam" id="PF00990">
    <property type="entry name" value="GGDEF"/>
    <property type="match status" value="1"/>
</dbReference>
<dbReference type="PROSITE" id="PS50887">
    <property type="entry name" value="GGDEF"/>
    <property type="match status" value="1"/>
</dbReference>
<dbReference type="EMBL" id="JBEPIJ010000003">
    <property type="protein sequence ID" value="MES0873084.1"/>
    <property type="molecule type" value="Genomic_DNA"/>
</dbReference>
<reference evidence="5 6" key="1">
    <citation type="submission" date="2024-06" db="EMBL/GenBank/DDBJ databases">
        <authorList>
            <person name="Li Z."/>
            <person name="Jiang Y."/>
        </authorList>
    </citation>
    <scope>NUCLEOTIDE SEQUENCE [LARGE SCALE GENOMIC DNA]</scope>
    <source>
        <strain evidence="5 6">HSW-8</strain>
    </source>
</reference>
<dbReference type="Proteomes" id="UP001465331">
    <property type="component" value="Unassembled WGS sequence"/>
</dbReference>
<dbReference type="PROSITE" id="PS50883">
    <property type="entry name" value="EAL"/>
    <property type="match status" value="1"/>
</dbReference>
<dbReference type="PROSITE" id="PS50885">
    <property type="entry name" value="HAMP"/>
    <property type="match status" value="1"/>
</dbReference>
<dbReference type="InterPro" id="IPR035919">
    <property type="entry name" value="EAL_sf"/>
</dbReference>
<name>A0ABV2A9C9_9GAMM</name>
<protein>
    <submittedName>
        <fullName evidence="5">EAL domain-containing protein</fullName>
    </submittedName>
</protein>
<dbReference type="SUPFAM" id="SSF55073">
    <property type="entry name" value="Nucleotide cyclase"/>
    <property type="match status" value="1"/>
</dbReference>
<dbReference type="Pfam" id="PF00563">
    <property type="entry name" value="EAL"/>
    <property type="match status" value="1"/>
</dbReference>
<sequence>MTVRTKFIAVIVLVNLAMAVAGALILSSLRSERSIEPELRGHANRVAMTVVMDNALLEVHAQAERARRLQREGADPTPALTQLQQELDGVRAQLRFFTGVHDEAVAGLRREVEETAAEIRALLLQGPLSGEAAERLSALTFALQYRAARIFAAIVDSNNRDGLTSALDGFARHREQVGIALMGVAAAFLVTLGLSVWAYRRLIRPLGAVTGSLNAVLTGHQPTESLQESSDEFGDIVRAIRKLQAQAEHIRRIAYEDPGTGLPNRNRLDAELREVRRLRPIDGTHGLILIGIDTYETLRSGFGLRVAEAVMRAAAQRLYALDPMPVSVFRIEPHVLGILVDRGIAEAVTRADLKRITAEAFKRLGSPLEVEGQRFVLGLAAGAAIYPDDARDAEEYVNVSLEALRHAQTQAQGALCFGERGHTHRLRKHLALAEQIRMGLREGQFVPFFQPVIDVAHGKVVGAEMLVRWRQPDGRVVLPGEFMLIAQSSEVIREMTRSVLIQACRAVCGWSERGYDLNISFNLSAKLLSPHILQICRDALSESGLAPSRLIAEITETALIGNLDSSAEILDALRDSGVKLCLDDFGTGYSSLTHLYRFRIDRIKIDPVVARAAAQNARAAEIIRSMSELAVRIGIAIVVEGVETEEDAQRLRELGCSLQQGFLYTRALAQEQFVEWARSFEARAHAA</sequence>
<feature type="domain" description="GGDEF" evidence="4">
    <location>
        <begin position="283"/>
        <end position="420"/>
    </location>
</feature>
<evidence type="ECO:0000259" key="4">
    <source>
        <dbReference type="PROSITE" id="PS50887"/>
    </source>
</evidence>
<dbReference type="Gene3D" id="3.30.70.270">
    <property type="match status" value="1"/>
</dbReference>
<organism evidence="5 6">
    <name type="scientific">Sinimarinibacterium thermocellulolyticum</name>
    <dbReference type="NCBI Taxonomy" id="3170016"/>
    <lineage>
        <taxon>Bacteria</taxon>
        <taxon>Pseudomonadati</taxon>
        <taxon>Pseudomonadota</taxon>
        <taxon>Gammaproteobacteria</taxon>
        <taxon>Nevskiales</taxon>
        <taxon>Nevskiaceae</taxon>
        <taxon>Sinimarinibacterium</taxon>
    </lineage>
</organism>
<dbReference type="Gene3D" id="6.10.340.10">
    <property type="match status" value="1"/>
</dbReference>
<feature type="transmembrane region" description="Helical" evidence="1">
    <location>
        <begin position="6"/>
        <end position="26"/>
    </location>
</feature>
<dbReference type="InterPro" id="IPR029787">
    <property type="entry name" value="Nucleotide_cyclase"/>
</dbReference>
<evidence type="ECO:0000259" key="3">
    <source>
        <dbReference type="PROSITE" id="PS50885"/>
    </source>
</evidence>
<evidence type="ECO:0000259" key="2">
    <source>
        <dbReference type="PROSITE" id="PS50883"/>
    </source>
</evidence>
<feature type="domain" description="HAMP" evidence="3">
    <location>
        <begin position="200"/>
        <end position="252"/>
    </location>
</feature>
<dbReference type="PANTHER" id="PTHR33121">
    <property type="entry name" value="CYCLIC DI-GMP PHOSPHODIESTERASE PDEF"/>
    <property type="match status" value="1"/>
</dbReference>
<gene>
    <name evidence="5" type="ORF">ABSH63_03535</name>
</gene>
<keyword evidence="1" id="KW-1133">Transmembrane helix</keyword>
<dbReference type="RefSeq" id="WP_352887485.1">
    <property type="nucleotide sequence ID" value="NZ_JBEPIJ010000003.1"/>
</dbReference>
<dbReference type="PANTHER" id="PTHR33121:SF79">
    <property type="entry name" value="CYCLIC DI-GMP PHOSPHODIESTERASE PDED-RELATED"/>
    <property type="match status" value="1"/>
</dbReference>
<comment type="caution">
    <text evidence="5">The sequence shown here is derived from an EMBL/GenBank/DDBJ whole genome shotgun (WGS) entry which is preliminary data.</text>
</comment>
<evidence type="ECO:0000256" key="1">
    <source>
        <dbReference type="SAM" id="Phobius"/>
    </source>
</evidence>
<dbReference type="InterPro" id="IPR003660">
    <property type="entry name" value="HAMP_dom"/>
</dbReference>
<feature type="domain" description="EAL" evidence="2">
    <location>
        <begin position="429"/>
        <end position="681"/>
    </location>
</feature>
<keyword evidence="6" id="KW-1185">Reference proteome</keyword>
<feature type="transmembrane region" description="Helical" evidence="1">
    <location>
        <begin position="177"/>
        <end position="199"/>
    </location>
</feature>
<dbReference type="SMART" id="SM00267">
    <property type="entry name" value="GGDEF"/>
    <property type="match status" value="1"/>
</dbReference>
<evidence type="ECO:0000313" key="6">
    <source>
        <dbReference type="Proteomes" id="UP001465331"/>
    </source>
</evidence>
<dbReference type="SMART" id="SM00052">
    <property type="entry name" value="EAL"/>
    <property type="match status" value="1"/>
</dbReference>
<dbReference type="InterPro" id="IPR000160">
    <property type="entry name" value="GGDEF_dom"/>
</dbReference>
<dbReference type="InterPro" id="IPR050706">
    <property type="entry name" value="Cyclic-di-GMP_PDE-like"/>
</dbReference>
<dbReference type="CDD" id="cd01948">
    <property type="entry name" value="EAL"/>
    <property type="match status" value="1"/>
</dbReference>
<dbReference type="Gene3D" id="3.20.20.450">
    <property type="entry name" value="EAL domain"/>
    <property type="match status" value="1"/>
</dbReference>
<proteinExistence type="predicted"/>
<dbReference type="SUPFAM" id="SSF141868">
    <property type="entry name" value="EAL domain-like"/>
    <property type="match status" value="1"/>
</dbReference>